<dbReference type="Gene3D" id="3.30.750.24">
    <property type="entry name" value="STAS domain"/>
    <property type="match status" value="1"/>
</dbReference>
<name>A0A1G6YV24_9PSEU</name>
<sequence>MTYDLGELSVRHDQLDHVPVLRLRGDIDMATCSTVAAALWARPRGLLVVDLTEVGFVGSCGLVLLAQTQQRAAAVGGRVLVAGCQPAVLRALEVTDLLSVVSPHPTVADALASLIEIPAPRAPR</sequence>
<dbReference type="RefSeq" id="WP_091457380.1">
    <property type="nucleotide sequence ID" value="NZ_FMZZ01000023.1"/>
</dbReference>
<dbReference type="AlphaFoldDB" id="A0A1G6YV24"/>
<dbReference type="InterPro" id="IPR036513">
    <property type="entry name" value="STAS_dom_sf"/>
</dbReference>
<dbReference type="EMBL" id="FMZZ01000023">
    <property type="protein sequence ID" value="SDD93487.1"/>
    <property type="molecule type" value="Genomic_DNA"/>
</dbReference>
<evidence type="ECO:0000313" key="5">
    <source>
        <dbReference type="Proteomes" id="UP000199501"/>
    </source>
</evidence>
<comment type="similarity">
    <text evidence="1 2">Belongs to the anti-sigma-factor antagonist family.</text>
</comment>
<gene>
    <name evidence="4" type="ORF">SAMN05216174_12332</name>
</gene>
<evidence type="ECO:0000259" key="3">
    <source>
        <dbReference type="PROSITE" id="PS50801"/>
    </source>
</evidence>
<dbReference type="SUPFAM" id="SSF52091">
    <property type="entry name" value="SpoIIaa-like"/>
    <property type="match status" value="1"/>
</dbReference>
<proteinExistence type="inferred from homology"/>
<dbReference type="PANTHER" id="PTHR33495:SF2">
    <property type="entry name" value="ANTI-SIGMA FACTOR ANTAGONIST TM_1081-RELATED"/>
    <property type="match status" value="1"/>
</dbReference>
<accession>A0A1G6YV24</accession>
<dbReference type="CDD" id="cd07043">
    <property type="entry name" value="STAS_anti-anti-sigma_factors"/>
    <property type="match status" value="1"/>
</dbReference>
<dbReference type="PANTHER" id="PTHR33495">
    <property type="entry name" value="ANTI-SIGMA FACTOR ANTAGONIST TM_1081-RELATED-RELATED"/>
    <property type="match status" value="1"/>
</dbReference>
<dbReference type="Pfam" id="PF01740">
    <property type="entry name" value="STAS"/>
    <property type="match status" value="1"/>
</dbReference>
<dbReference type="GO" id="GO:0043856">
    <property type="term" value="F:anti-sigma factor antagonist activity"/>
    <property type="evidence" value="ECO:0007669"/>
    <property type="project" value="InterPro"/>
</dbReference>
<protein>
    <recommendedName>
        <fullName evidence="2">Anti-sigma factor antagonist</fullName>
    </recommendedName>
</protein>
<keyword evidence="5" id="KW-1185">Reference proteome</keyword>
<dbReference type="Proteomes" id="UP000199501">
    <property type="component" value="Unassembled WGS sequence"/>
</dbReference>
<evidence type="ECO:0000313" key="4">
    <source>
        <dbReference type="EMBL" id="SDD93487.1"/>
    </source>
</evidence>
<dbReference type="InterPro" id="IPR002645">
    <property type="entry name" value="STAS_dom"/>
</dbReference>
<feature type="domain" description="STAS" evidence="3">
    <location>
        <begin position="8"/>
        <end position="114"/>
    </location>
</feature>
<dbReference type="OrthoDB" id="3695460at2"/>
<organism evidence="4 5">
    <name type="scientific">Actinokineospora iranica</name>
    <dbReference type="NCBI Taxonomy" id="1271860"/>
    <lineage>
        <taxon>Bacteria</taxon>
        <taxon>Bacillati</taxon>
        <taxon>Actinomycetota</taxon>
        <taxon>Actinomycetes</taxon>
        <taxon>Pseudonocardiales</taxon>
        <taxon>Pseudonocardiaceae</taxon>
        <taxon>Actinokineospora</taxon>
    </lineage>
</organism>
<dbReference type="PROSITE" id="PS50801">
    <property type="entry name" value="STAS"/>
    <property type="match status" value="1"/>
</dbReference>
<dbReference type="InterPro" id="IPR003658">
    <property type="entry name" value="Anti-sigma_ant"/>
</dbReference>
<evidence type="ECO:0000256" key="2">
    <source>
        <dbReference type="RuleBase" id="RU003749"/>
    </source>
</evidence>
<dbReference type="NCBIfam" id="TIGR00377">
    <property type="entry name" value="ant_ant_sig"/>
    <property type="match status" value="1"/>
</dbReference>
<dbReference type="STRING" id="1271860.SAMN05216174_12332"/>
<reference evidence="5" key="1">
    <citation type="submission" date="2016-10" db="EMBL/GenBank/DDBJ databases">
        <authorList>
            <person name="Varghese N."/>
            <person name="Submissions S."/>
        </authorList>
    </citation>
    <scope>NUCLEOTIDE SEQUENCE [LARGE SCALE GENOMIC DNA]</scope>
    <source>
        <strain evidence="5">IBRC-M 10403</strain>
    </source>
</reference>
<evidence type="ECO:0000256" key="1">
    <source>
        <dbReference type="ARBA" id="ARBA00009013"/>
    </source>
</evidence>